<gene>
    <name evidence="2" type="ORF">mPipKuh1_008685</name>
</gene>
<organism evidence="2 3">
    <name type="scientific">Pipistrellus kuhlii</name>
    <name type="common">Kuhl's pipistrelle</name>
    <dbReference type="NCBI Taxonomy" id="59472"/>
    <lineage>
        <taxon>Eukaryota</taxon>
        <taxon>Metazoa</taxon>
        <taxon>Chordata</taxon>
        <taxon>Craniata</taxon>
        <taxon>Vertebrata</taxon>
        <taxon>Euteleostomi</taxon>
        <taxon>Mammalia</taxon>
        <taxon>Eutheria</taxon>
        <taxon>Laurasiatheria</taxon>
        <taxon>Chiroptera</taxon>
        <taxon>Yangochiroptera</taxon>
        <taxon>Vespertilionidae</taxon>
        <taxon>Pipistrellus</taxon>
    </lineage>
</organism>
<evidence type="ECO:0000313" key="2">
    <source>
        <dbReference type="EMBL" id="KAF6316171.1"/>
    </source>
</evidence>
<dbReference type="AlphaFoldDB" id="A0A7J7UTR7"/>
<dbReference type="Proteomes" id="UP000558488">
    <property type="component" value="Unassembled WGS sequence"/>
</dbReference>
<feature type="region of interest" description="Disordered" evidence="1">
    <location>
        <begin position="1"/>
        <end position="56"/>
    </location>
</feature>
<protein>
    <submittedName>
        <fullName evidence="2">Uncharacterized protein</fullName>
    </submittedName>
</protein>
<accession>A0A7J7UTR7</accession>
<feature type="region of interest" description="Disordered" evidence="1">
    <location>
        <begin position="71"/>
        <end position="128"/>
    </location>
</feature>
<feature type="compositionally biased region" description="Acidic residues" evidence="1">
    <location>
        <begin position="88"/>
        <end position="98"/>
    </location>
</feature>
<dbReference type="EMBL" id="JACAGB010000018">
    <property type="protein sequence ID" value="KAF6316171.1"/>
    <property type="molecule type" value="Genomic_DNA"/>
</dbReference>
<evidence type="ECO:0000256" key="1">
    <source>
        <dbReference type="SAM" id="MobiDB-lite"/>
    </source>
</evidence>
<proteinExistence type="predicted"/>
<comment type="caution">
    <text evidence="2">The sequence shown here is derived from an EMBL/GenBank/DDBJ whole genome shotgun (WGS) entry which is preliminary data.</text>
</comment>
<feature type="compositionally biased region" description="Basic and acidic residues" evidence="1">
    <location>
        <begin position="22"/>
        <end position="41"/>
    </location>
</feature>
<sequence>MAGVPAVLGSGIGELSVQATRAAEEQERENPPQYKRLREPLARAQSWQQGEQRDHLQKDVGSVAWDTGTAMDCFSPVWDPLTQRTSGEEGEEADSDTDGMDHRAAEGNHEEPASQDFMQESMALTREL</sequence>
<name>A0A7J7UTR7_PIPKU</name>
<reference evidence="2 3" key="1">
    <citation type="journal article" date="2020" name="Nature">
        <title>Six reference-quality genomes reveal evolution of bat adaptations.</title>
        <authorList>
            <person name="Jebb D."/>
            <person name="Huang Z."/>
            <person name="Pippel M."/>
            <person name="Hughes G.M."/>
            <person name="Lavrichenko K."/>
            <person name="Devanna P."/>
            <person name="Winkler S."/>
            <person name="Jermiin L.S."/>
            <person name="Skirmuntt E.C."/>
            <person name="Katzourakis A."/>
            <person name="Burkitt-Gray L."/>
            <person name="Ray D.A."/>
            <person name="Sullivan K.A.M."/>
            <person name="Roscito J.G."/>
            <person name="Kirilenko B.M."/>
            <person name="Davalos L.M."/>
            <person name="Corthals A.P."/>
            <person name="Power M.L."/>
            <person name="Jones G."/>
            <person name="Ransome R.D."/>
            <person name="Dechmann D.K.N."/>
            <person name="Locatelli A.G."/>
            <person name="Puechmaille S.J."/>
            <person name="Fedrigo O."/>
            <person name="Jarvis E.D."/>
            <person name="Hiller M."/>
            <person name="Vernes S.C."/>
            <person name="Myers E.W."/>
            <person name="Teeling E.C."/>
        </authorList>
    </citation>
    <scope>NUCLEOTIDE SEQUENCE [LARGE SCALE GENOMIC DNA]</scope>
    <source>
        <strain evidence="2">MPipKuh1</strain>
        <tissue evidence="2">Flight muscle</tissue>
    </source>
</reference>
<feature type="compositionally biased region" description="Basic and acidic residues" evidence="1">
    <location>
        <begin position="99"/>
        <end position="112"/>
    </location>
</feature>
<evidence type="ECO:0000313" key="3">
    <source>
        <dbReference type="Proteomes" id="UP000558488"/>
    </source>
</evidence>
<keyword evidence="3" id="KW-1185">Reference proteome</keyword>